<accession>A0A829Z835</accession>
<dbReference type="InterPro" id="IPR052916">
    <property type="entry name" value="Type-I_RE_MTase_Subunit"/>
</dbReference>
<protein>
    <submittedName>
        <fullName evidence="3">Type I restriction enzyme EcoKI M protein</fullName>
        <ecNumber evidence="3">2.1.1.72</ecNumber>
    </submittedName>
</protein>
<dbReference type="Pfam" id="PF13588">
    <property type="entry name" value="HSDR_N_2"/>
    <property type="match status" value="1"/>
</dbReference>
<dbReference type="InterPro" id="IPR003356">
    <property type="entry name" value="DNA_methylase_A-5"/>
</dbReference>
<dbReference type="PANTHER" id="PTHR42998:SF1">
    <property type="entry name" value="TYPE I RESTRICTION ENZYME HINDI METHYLASE SUBUNIT"/>
    <property type="match status" value="1"/>
</dbReference>
<dbReference type="GO" id="GO:0009007">
    <property type="term" value="F:site-specific DNA-methyltransferase (adenine-specific) activity"/>
    <property type="evidence" value="ECO:0007669"/>
    <property type="project" value="UniProtKB-EC"/>
</dbReference>
<evidence type="ECO:0000313" key="4">
    <source>
        <dbReference type="Proteomes" id="UP000490821"/>
    </source>
</evidence>
<dbReference type="GO" id="GO:0003677">
    <property type="term" value="F:DNA binding"/>
    <property type="evidence" value="ECO:0007669"/>
    <property type="project" value="InterPro"/>
</dbReference>
<dbReference type="Gene3D" id="3.40.50.150">
    <property type="entry name" value="Vaccinia Virus protein VP39"/>
    <property type="match status" value="1"/>
</dbReference>
<dbReference type="InterPro" id="IPR029063">
    <property type="entry name" value="SAM-dependent_MTases_sf"/>
</dbReference>
<keyword evidence="3" id="KW-0489">Methyltransferase</keyword>
<evidence type="ECO:0000259" key="1">
    <source>
        <dbReference type="Pfam" id="PF02384"/>
    </source>
</evidence>
<evidence type="ECO:0000313" key="3">
    <source>
        <dbReference type="EMBL" id="GFI40112.1"/>
    </source>
</evidence>
<dbReference type="Proteomes" id="UP000490821">
    <property type="component" value="Unassembled WGS sequence"/>
</dbReference>
<dbReference type="EC" id="2.1.1.72" evidence="3"/>
<evidence type="ECO:0000259" key="2">
    <source>
        <dbReference type="Pfam" id="PF13588"/>
    </source>
</evidence>
<keyword evidence="3" id="KW-0808">Transferase</keyword>
<dbReference type="Gene3D" id="3.90.1570.30">
    <property type="match status" value="1"/>
</dbReference>
<reference evidence="3 4" key="1">
    <citation type="journal article" date="2020" name="Microbiome">
        <title>Single-cell genomics of uncultured bacteria reveals dietary fiber responders in the mouse gut microbiota.</title>
        <authorList>
            <person name="Chijiiwa R."/>
            <person name="Hosokawa M."/>
            <person name="Kogawa M."/>
            <person name="Nishikawa Y."/>
            <person name="Ide K."/>
            <person name="Sakanashi C."/>
            <person name="Takahashi K."/>
            <person name="Takeyama H."/>
        </authorList>
    </citation>
    <scope>NUCLEOTIDE SEQUENCE [LARGE SCALE GENOMIC DNA]</scope>
    <source>
        <strain evidence="3">IMSAGC_017</strain>
    </source>
</reference>
<dbReference type="EMBL" id="BLMI01000022">
    <property type="protein sequence ID" value="GFI40112.1"/>
    <property type="molecule type" value="Genomic_DNA"/>
</dbReference>
<gene>
    <name evidence="3" type="primary">hsdM</name>
    <name evidence="3" type="ORF">IMSAGC017_00143</name>
</gene>
<organism evidence="3 4">
    <name type="scientific">Thomasclavelia cocleata</name>
    <dbReference type="NCBI Taxonomy" id="69824"/>
    <lineage>
        <taxon>Bacteria</taxon>
        <taxon>Bacillati</taxon>
        <taxon>Bacillota</taxon>
        <taxon>Erysipelotrichia</taxon>
        <taxon>Erysipelotrichales</taxon>
        <taxon>Coprobacillaceae</taxon>
        <taxon>Thomasclavelia</taxon>
    </lineage>
</organism>
<dbReference type="SUPFAM" id="SSF53335">
    <property type="entry name" value="S-adenosyl-L-methionine-dependent methyltransferases"/>
    <property type="match status" value="1"/>
</dbReference>
<dbReference type="AlphaFoldDB" id="A0A829Z835"/>
<dbReference type="RefSeq" id="WP_172471703.1">
    <property type="nucleotide sequence ID" value="NZ_BLMI01000022.1"/>
</dbReference>
<dbReference type="PANTHER" id="PTHR42998">
    <property type="entry name" value="TYPE I RESTRICTION ENZYME HINDVIIP M PROTEIN-RELATED"/>
    <property type="match status" value="1"/>
</dbReference>
<name>A0A829Z835_9FIRM</name>
<dbReference type="GO" id="GO:0008170">
    <property type="term" value="F:N-methyltransferase activity"/>
    <property type="evidence" value="ECO:0007669"/>
    <property type="project" value="InterPro"/>
</dbReference>
<proteinExistence type="predicted"/>
<feature type="domain" description="Type I restriction enzyme R protein N-terminal" evidence="2">
    <location>
        <begin position="55"/>
        <end position="162"/>
    </location>
</feature>
<dbReference type="GO" id="GO:0032259">
    <property type="term" value="P:methylation"/>
    <property type="evidence" value="ECO:0007669"/>
    <property type="project" value="UniProtKB-KW"/>
</dbReference>
<sequence length="660" mass="76443">MKLNDLFKNTNYDDTLFSKKAILSIEKRIVFKKIQENEIPYIECLSRKKEIKLTPEEAVRQLYIYKLVNDYGYPLERIQLEVPIHFGREIKRADIVIMDKDRPTIPYIIIELKKPKLSDGKEQLKSYCNATGAPIGVWTNGEQISCYNRKDPNFFEAITDIPNSIQKLSDILNEKFTYQDLKSRDKISKEKRSLRSLIQEMEDEVLASAGVDSFEEIFKLIFSKLYDELICANDSTVYLKFRNSGDTDFELKEKIQNIFDSAKKKWEGVFSEESKILLSPSHLAVCVSTLQDIKLFNNNLDVVDDAFEYLMSKSQKGEKGQYFTPRYVIDMCVKMMNPTINDKIIDTACGSSGFTVHSIFKVWKQIRREKGLPEGEDFTASERTTEETDFVRDNVFGIDFDEKTVRVARTLNLIAGDGQTNVLHLNTLDYSRWNEIIKQDNWNDTYNEGFKKLKKLQPKGSRNFSLFNFDIVMANPPFAGDIKEQAILSHYELAKNSKGKWQNKVSRDTLFIERNLNFLKPGGRMAIVLPQGRFNNTSDKYIREFIAERCRILAVVGLHANVFKPHTGTKTSVLFIQKWDKKLCPKKEDYPIFFATMQKPSKDNSGEKIYVKDINGEIKLDNHNHFIVDHDLYNHDGLTQDGIAEAFVEFAKKEKLSFFQ</sequence>
<dbReference type="PRINTS" id="PR00507">
    <property type="entry name" value="N12N6MTFRASE"/>
</dbReference>
<feature type="domain" description="DNA methylase adenine-specific" evidence="1">
    <location>
        <begin position="300"/>
        <end position="607"/>
    </location>
</feature>
<dbReference type="InterPro" id="IPR029464">
    <property type="entry name" value="HSDR_N"/>
</dbReference>
<dbReference type="Pfam" id="PF02384">
    <property type="entry name" value="N6_Mtase"/>
    <property type="match status" value="1"/>
</dbReference>
<comment type="caution">
    <text evidence="3">The sequence shown here is derived from an EMBL/GenBank/DDBJ whole genome shotgun (WGS) entry which is preliminary data.</text>
</comment>